<dbReference type="GO" id="GO:0003989">
    <property type="term" value="F:acetyl-CoA carboxylase activity"/>
    <property type="evidence" value="ECO:0007669"/>
    <property type="project" value="InterPro"/>
</dbReference>
<comment type="pathway">
    <text evidence="2">Lipid metabolism; fatty acid biosynthesis.</text>
</comment>
<keyword evidence="2" id="KW-0092">Biotin</keyword>
<dbReference type="Pfam" id="PF00364">
    <property type="entry name" value="Biotin_lipoyl"/>
    <property type="match status" value="1"/>
</dbReference>
<name>A0A090ESU0_MESPL</name>
<evidence type="ECO:0000313" key="5">
    <source>
        <dbReference type="EMBL" id="CDX32149.1"/>
    </source>
</evidence>
<accession>A0A090ESU0</accession>
<dbReference type="AlphaFoldDB" id="A0A090ESU0"/>
<evidence type="ECO:0000259" key="4">
    <source>
        <dbReference type="PROSITE" id="PS50968"/>
    </source>
</evidence>
<keyword evidence="2" id="KW-0444">Lipid biosynthesis</keyword>
<keyword evidence="2" id="KW-0443">Lipid metabolism</keyword>
<dbReference type="GO" id="GO:0006633">
    <property type="term" value="P:fatty acid biosynthetic process"/>
    <property type="evidence" value="ECO:0007669"/>
    <property type="project" value="UniProtKB-UniPathway"/>
</dbReference>
<keyword evidence="2" id="KW-0276">Fatty acid metabolism</keyword>
<reference evidence="5 6" key="1">
    <citation type="submission" date="2014-08" db="EMBL/GenBank/DDBJ databases">
        <authorList>
            <person name="Moulin Lionel"/>
        </authorList>
    </citation>
    <scope>NUCLEOTIDE SEQUENCE [LARGE SCALE GENOMIC DNA]</scope>
</reference>
<feature type="region of interest" description="Disordered" evidence="3">
    <location>
        <begin position="1"/>
        <end position="28"/>
    </location>
</feature>
<dbReference type="EMBL" id="CCNB01000007">
    <property type="protein sequence ID" value="CDX32149.1"/>
    <property type="molecule type" value="Genomic_DNA"/>
</dbReference>
<organism evidence="5 6">
    <name type="scientific">Mesorhizobium plurifarium</name>
    <dbReference type="NCBI Taxonomy" id="69974"/>
    <lineage>
        <taxon>Bacteria</taxon>
        <taxon>Pseudomonadati</taxon>
        <taxon>Pseudomonadota</taxon>
        <taxon>Alphaproteobacteria</taxon>
        <taxon>Hyphomicrobiales</taxon>
        <taxon>Phyllobacteriaceae</taxon>
        <taxon>Mesorhizobium</taxon>
    </lineage>
</organism>
<dbReference type="NCBIfam" id="NF005457">
    <property type="entry name" value="PRK07051.1"/>
    <property type="match status" value="1"/>
</dbReference>
<dbReference type="Gene3D" id="2.40.50.100">
    <property type="match status" value="1"/>
</dbReference>
<protein>
    <recommendedName>
        <fullName evidence="2">Biotin carboxyl carrier protein of acetyl-CoA carboxylase</fullName>
    </recommendedName>
</protein>
<dbReference type="InterPro" id="IPR000089">
    <property type="entry name" value="Biotin_lipoyl"/>
</dbReference>
<keyword evidence="2" id="KW-0275">Fatty acid biosynthesis</keyword>
<dbReference type="UniPathway" id="UPA00094"/>
<evidence type="ECO:0000256" key="3">
    <source>
        <dbReference type="SAM" id="MobiDB-lite"/>
    </source>
</evidence>
<evidence type="ECO:0000256" key="2">
    <source>
        <dbReference type="RuleBase" id="RU364072"/>
    </source>
</evidence>
<sequence>MSKSEIRSPLPGTFYRKPSPDSQPFKQDGDVVTASDVIGLIEVMKSFYEIHAGIDGQNVSFLVDDGDAVMAGQVLAEVEQ</sequence>
<dbReference type="PRINTS" id="PR01071">
    <property type="entry name" value="ACOABIOTINCC"/>
</dbReference>
<proteinExistence type="predicted"/>
<evidence type="ECO:0000313" key="6">
    <source>
        <dbReference type="Proteomes" id="UP000046373"/>
    </source>
</evidence>
<dbReference type="SUPFAM" id="SSF51230">
    <property type="entry name" value="Single hybrid motif"/>
    <property type="match status" value="1"/>
</dbReference>
<dbReference type="InterPro" id="IPR011053">
    <property type="entry name" value="Single_hybrid_motif"/>
</dbReference>
<dbReference type="PROSITE" id="PS50968">
    <property type="entry name" value="BIOTINYL_LIPOYL"/>
    <property type="match status" value="1"/>
</dbReference>
<dbReference type="GeneID" id="31889362"/>
<dbReference type="InterPro" id="IPR001249">
    <property type="entry name" value="AcCoA_biotinCC"/>
</dbReference>
<dbReference type="GO" id="GO:0009317">
    <property type="term" value="C:acetyl-CoA carboxylase complex"/>
    <property type="evidence" value="ECO:0007669"/>
    <property type="project" value="InterPro"/>
</dbReference>
<gene>
    <name evidence="5" type="ORF">MPLDJ20_150056</name>
</gene>
<feature type="domain" description="Lipoyl-binding" evidence="4">
    <location>
        <begin position="1"/>
        <end position="79"/>
    </location>
</feature>
<evidence type="ECO:0000256" key="1">
    <source>
        <dbReference type="ARBA" id="ARBA00003761"/>
    </source>
</evidence>
<comment type="function">
    <text evidence="1 2">This protein is a component of the acetyl coenzyme A carboxylase complex; first, biotin carboxylase catalyzes the carboxylation of the carrier protein and then the transcarboxylase transfers the carboxyl group to form malonyl-CoA.</text>
</comment>
<dbReference type="Proteomes" id="UP000046373">
    <property type="component" value="Unassembled WGS sequence"/>
</dbReference>
<dbReference type="CDD" id="cd06850">
    <property type="entry name" value="biotinyl_domain"/>
    <property type="match status" value="1"/>
</dbReference>